<dbReference type="AlphaFoldDB" id="A0A645F456"/>
<sequence length="91" mass="10703">MAVFSQRGDSFPNRRARDAEAVRERLARYVFAARRFKRREHLVFQRHLHTLILLDVAHDRLHAQVEIRDALGALLELRAQRLRVGRAPLIL</sequence>
<name>A0A645F456_9ZZZZ</name>
<accession>A0A645F456</accession>
<gene>
    <name evidence="1" type="ORF">SDC9_156339</name>
</gene>
<dbReference type="EMBL" id="VSSQ01055146">
    <property type="protein sequence ID" value="MPN09051.1"/>
    <property type="molecule type" value="Genomic_DNA"/>
</dbReference>
<proteinExistence type="predicted"/>
<protein>
    <submittedName>
        <fullName evidence="1">Uncharacterized protein</fullName>
    </submittedName>
</protein>
<reference evidence="1" key="1">
    <citation type="submission" date="2019-08" db="EMBL/GenBank/DDBJ databases">
        <authorList>
            <person name="Kucharzyk K."/>
            <person name="Murdoch R.W."/>
            <person name="Higgins S."/>
            <person name="Loffler F."/>
        </authorList>
    </citation>
    <scope>NUCLEOTIDE SEQUENCE</scope>
</reference>
<organism evidence="1">
    <name type="scientific">bioreactor metagenome</name>
    <dbReference type="NCBI Taxonomy" id="1076179"/>
    <lineage>
        <taxon>unclassified sequences</taxon>
        <taxon>metagenomes</taxon>
        <taxon>ecological metagenomes</taxon>
    </lineage>
</organism>
<evidence type="ECO:0000313" key="1">
    <source>
        <dbReference type="EMBL" id="MPN09051.1"/>
    </source>
</evidence>
<comment type="caution">
    <text evidence="1">The sequence shown here is derived from an EMBL/GenBank/DDBJ whole genome shotgun (WGS) entry which is preliminary data.</text>
</comment>